<evidence type="ECO:0000313" key="8">
    <source>
        <dbReference type="Proteomes" id="UP000609172"/>
    </source>
</evidence>
<dbReference type="GO" id="GO:0003677">
    <property type="term" value="F:DNA binding"/>
    <property type="evidence" value="ECO:0007669"/>
    <property type="project" value="InterPro"/>
</dbReference>
<dbReference type="SUPFAM" id="SSF88659">
    <property type="entry name" value="Sigma3 and sigma4 domains of RNA polymerase sigma factors"/>
    <property type="match status" value="1"/>
</dbReference>
<organism evidence="7 8">
    <name type="scientific">Flavobacterium agrisoli</name>
    <dbReference type="NCBI Taxonomy" id="2793066"/>
    <lineage>
        <taxon>Bacteria</taxon>
        <taxon>Pseudomonadati</taxon>
        <taxon>Bacteroidota</taxon>
        <taxon>Flavobacteriia</taxon>
        <taxon>Flavobacteriales</taxon>
        <taxon>Flavobacteriaceae</taxon>
        <taxon>Flavobacterium</taxon>
    </lineage>
</organism>
<keyword evidence="4" id="KW-0804">Transcription</keyword>
<proteinExistence type="inferred from homology"/>
<dbReference type="Gene3D" id="1.10.10.10">
    <property type="entry name" value="Winged helix-like DNA-binding domain superfamily/Winged helix DNA-binding domain"/>
    <property type="match status" value="1"/>
</dbReference>
<keyword evidence="3" id="KW-0731">Sigma factor</keyword>
<accession>A0A934PKY1</accession>
<evidence type="ECO:0000259" key="5">
    <source>
        <dbReference type="Pfam" id="PF04542"/>
    </source>
</evidence>
<protein>
    <submittedName>
        <fullName evidence="7">RNA polymerase sigma-70 factor</fullName>
    </submittedName>
</protein>
<evidence type="ECO:0000256" key="1">
    <source>
        <dbReference type="ARBA" id="ARBA00010641"/>
    </source>
</evidence>
<dbReference type="NCBIfam" id="TIGR02937">
    <property type="entry name" value="sigma70-ECF"/>
    <property type="match status" value="1"/>
</dbReference>
<dbReference type="InterPro" id="IPR014284">
    <property type="entry name" value="RNA_pol_sigma-70_dom"/>
</dbReference>
<dbReference type="RefSeq" id="WP_200105096.1">
    <property type="nucleotide sequence ID" value="NZ_JAEHFV010000001.1"/>
</dbReference>
<dbReference type="Proteomes" id="UP000609172">
    <property type="component" value="Unassembled WGS sequence"/>
</dbReference>
<keyword evidence="8" id="KW-1185">Reference proteome</keyword>
<evidence type="ECO:0000256" key="2">
    <source>
        <dbReference type="ARBA" id="ARBA00023015"/>
    </source>
</evidence>
<feature type="domain" description="RNA polymerase sigma-70 region 2" evidence="5">
    <location>
        <begin position="29"/>
        <end position="93"/>
    </location>
</feature>
<dbReference type="PANTHER" id="PTHR43133:SF46">
    <property type="entry name" value="RNA POLYMERASE SIGMA-70 FACTOR ECF SUBFAMILY"/>
    <property type="match status" value="1"/>
</dbReference>
<dbReference type="InterPro" id="IPR007627">
    <property type="entry name" value="RNA_pol_sigma70_r2"/>
</dbReference>
<dbReference type="InterPro" id="IPR039425">
    <property type="entry name" value="RNA_pol_sigma-70-like"/>
</dbReference>
<dbReference type="InterPro" id="IPR013249">
    <property type="entry name" value="RNA_pol_sigma70_r4_t2"/>
</dbReference>
<dbReference type="InterPro" id="IPR036388">
    <property type="entry name" value="WH-like_DNA-bd_sf"/>
</dbReference>
<dbReference type="GO" id="GO:0016987">
    <property type="term" value="F:sigma factor activity"/>
    <property type="evidence" value="ECO:0007669"/>
    <property type="project" value="UniProtKB-KW"/>
</dbReference>
<dbReference type="InterPro" id="IPR014327">
    <property type="entry name" value="RNA_pol_sigma70_bacteroid"/>
</dbReference>
<evidence type="ECO:0000256" key="3">
    <source>
        <dbReference type="ARBA" id="ARBA00023082"/>
    </source>
</evidence>
<dbReference type="SUPFAM" id="SSF88946">
    <property type="entry name" value="Sigma2 domain of RNA polymerase sigma factors"/>
    <property type="match status" value="1"/>
</dbReference>
<name>A0A934PKY1_9FLAO</name>
<dbReference type="GO" id="GO:0006352">
    <property type="term" value="P:DNA-templated transcription initiation"/>
    <property type="evidence" value="ECO:0007669"/>
    <property type="project" value="InterPro"/>
</dbReference>
<sequence length="194" mass="23058">MKKRLIGYSDKELQALAGNGNQMAFEVIFDRYWKPLYRYAYSIYQDEEVCEDIVQELFIDLWNKMPSATILHLESYLLKAIKYKVINHIRSLKFTQEHLDILETISIPSKTMDDIEYKDFEKTVINHINKLSPKCKEVFILSRFEYYSNTEIAIKLNISLLTVEKHISNALKYLRNNFDDYQLSAFVIGMFFYC</sequence>
<dbReference type="AlphaFoldDB" id="A0A934PKY1"/>
<comment type="caution">
    <text evidence="7">The sequence shown here is derived from an EMBL/GenBank/DDBJ whole genome shotgun (WGS) entry which is preliminary data.</text>
</comment>
<reference evidence="7" key="1">
    <citation type="submission" date="2020-12" db="EMBL/GenBank/DDBJ databases">
        <title>Bacterial novel species Flavobacterium sp. SE-1-e isolated from soil.</title>
        <authorList>
            <person name="Jung H.-Y."/>
        </authorList>
    </citation>
    <scope>NUCLEOTIDE SEQUENCE</scope>
    <source>
        <strain evidence="7">SE-1-e</strain>
    </source>
</reference>
<dbReference type="Pfam" id="PF08281">
    <property type="entry name" value="Sigma70_r4_2"/>
    <property type="match status" value="1"/>
</dbReference>
<dbReference type="Gene3D" id="1.10.1740.10">
    <property type="match status" value="1"/>
</dbReference>
<dbReference type="Pfam" id="PF04542">
    <property type="entry name" value="Sigma70_r2"/>
    <property type="match status" value="1"/>
</dbReference>
<dbReference type="InterPro" id="IPR013325">
    <property type="entry name" value="RNA_pol_sigma_r2"/>
</dbReference>
<dbReference type="InterPro" id="IPR013324">
    <property type="entry name" value="RNA_pol_sigma_r3/r4-like"/>
</dbReference>
<dbReference type="EMBL" id="JAEHFV010000001">
    <property type="protein sequence ID" value="MBK0369190.1"/>
    <property type="molecule type" value="Genomic_DNA"/>
</dbReference>
<evidence type="ECO:0000259" key="6">
    <source>
        <dbReference type="Pfam" id="PF08281"/>
    </source>
</evidence>
<gene>
    <name evidence="7" type="ORF">I5M07_05005</name>
</gene>
<dbReference type="PANTHER" id="PTHR43133">
    <property type="entry name" value="RNA POLYMERASE ECF-TYPE SIGMA FACTO"/>
    <property type="match status" value="1"/>
</dbReference>
<dbReference type="NCBIfam" id="TIGR02985">
    <property type="entry name" value="Sig70_bacteroi1"/>
    <property type="match status" value="1"/>
</dbReference>
<keyword evidence="2" id="KW-0805">Transcription regulation</keyword>
<feature type="domain" description="RNA polymerase sigma factor 70 region 4 type 2" evidence="6">
    <location>
        <begin position="128"/>
        <end position="174"/>
    </location>
</feature>
<evidence type="ECO:0000256" key="4">
    <source>
        <dbReference type="ARBA" id="ARBA00023163"/>
    </source>
</evidence>
<evidence type="ECO:0000313" key="7">
    <source>
        <dbReference type="EMBL" id="MBK0369190.1"/>
    </source>
</evidence>
<comment type="similarity">
    <text evidence="1">Belongs to the sigma-70 factor family. ECF subfamily.</text>
</comment>